<evidence type="ECO:0000313" key="1">
    <source>
        <dbReference type="EMBL" id="SVE15832.1"/>
    </source>
</evidence>
<accession>A0A383B755</accession>
<reference evidence="1" key="1">
    <citation type="submission" date="2018-05" db="EMBL/GenBank/DDBJ databases">
        <authorList>
            <person name="Lanie J.A."/>
            <person name="Ng W.-L."/>
            <person name="Kazmierczak K.M."/>
            <person name="Andrzejewski T.M."/>
            <person name="Davidsen T.M."/>
            <person name="Wayne K.J."/>
            <person name="Tettelin H."/>
            <person name="Glass J.I."/>
            <person name="Rusch D."/>
            <person name="Podicherti R."/>
            <person name="Tsui H.-C.T."/>
            <person name="Winkler M.E."/>
        </authorList>
    </citation>
    <scope>NUCLEOTIDE SEQUENCE</scope>
</reference>
<feature type="non-terminal residue" evidence="1">
    <location>
        <position position="48"/>
    </location>
</feature>
<dbReference type="EMBL" id="UINC01198046">
    <property type="protein sequence ID" value="SVE15832.1"/>
    <property type="molecule type" value="Genomic_DNA"/>
</dbReference>
<evidence type="ECO:0008006" key="2">
    <source>
        <dbReference type="Google" id="ProtNLM"/>
    </source>
</evidence>
<sequence length="48" mass="5207">MSSSAAGYGAHTDHHIPRGITRWLYSTNHKDIGTMYLVFAILAAFIGG</sequence>
<dbReference type="SUPFAM" id="SSF81442">
    <property type="entry name" value="Cytochrome c oxidase subunit I-like"/>
    <property type="match status" value="1"/>
</dbReference>
<protein>
    <recommendedName>
        <fullName evidence="2">Cytochrome oxidase subunit I profile domain-containing protein</fullName>
    </recommendedName>
</protein>
<name>A0A383B755_9ZZZZ</name>
<dbReference type="Gene3D" id="1.20.210.10">
    <property type="entry name" value="Cytochrome c oxidase-like, subunit I domain"/>
    <property type="match status" value="1"/>
</dbReference>
<dbReference type="AlphaFoldDB" id="A0A383B755"/>
<gene>
    <name evidence="1" type="ORF">METZ01_LOCUS468686</name>
</gene>
<dbReference type="InterPro" id="IPR036927">
    <property type="entry name" value="Cyt_c_oxase-like_su1_sf"/>
</dbReference>
<organism evidence="1">
    <name type="scientific">marine metagenome</name>
    <dbReference type="NCBI Taxonomy" id="408172"/>
    <lineage>
        <taxon>unclassified sequences</taxon>
        <taxon>metagenomes</taxon>
        <taxon>ecological metagenomes</taxon>
    </lineage>
</organism>
<proteinExistence type="predicted"/>